<organism evidence="1 2">
    <name type="scientific">Castanea mollissima</name>
    <name type="common">Chinese chestnut</name>
    <dbReference type="NCBI Taxonomy" id="60419"/>
    <lineage>
        <taxon>Eukaryota</taxon>
        <taxon>Viridiplantae</taxon>
        <taxon>Streptophyta</taxon>
        <taxon>Embryophyta</taxon>
        <taxon>Tracheophyta</taxon>
        <taxon>Spermatophyta</taxon>
        <taxon>Magnoliopsida</taxon>
        <taxon>eudicotyledons</taxon>
        <taxon>Gunneridae</taxon>
        <taxon>Pentapetalae</taxon>
        <taxon>rosids</taxon>
        <taxon>fabids</taxon>
        <taxon>Fagales</taxon>
        <taxon>Fagaceae</taxon>
        <taxon>Castanea</taxon>
    </lineage>
</organism>
<gene>
    <name evidence="1" type="ORF">CMV_011129</name>
</gene>
<evidence type="ECO:0000313" key="1">
    <source>
        <dbReference type="EMBL" id="KAF3964600.1"/>
    </source>
</evidence>
<protein>
    <submittedName>
        <fullName evidence="1">Uncharacterized protein</fullName>
    </submittedName>
</protein>
<accession>A0A8J4VP32</accession>
<dbReference type="AlphaFoldDB" id="A0A8J4VP32"/>
<comment type="caution">
    <text evidence="1">The sequence shown here is derived from an EMBL/GenBank/DDBJ whole genome shotgun (WGS) entry which is preliminary data.</text>
</comment>
<sequence length="140" mass="15716">MPTAVHHPRVMTEEDSTSALWDFGDLLDFTVSWSFLYVPRSRSTSLAAADYRPESQFFAGGHGSSRPEFREDPETGSEADVYQLLGGSNPLCVSGDGREARDGREPSWEEAAHSILTGMWLMRYWGNRARGKEKERGRCV</sequence>
<name>A0A8J4VP32_9ROSI</name>
<reference evidence="1" key="1">
    <citation type="submission" date="2020-03" db="EMBL/GenBank/DDBJ databases">
        <title>Castanea mollissima Vanexum genome sequencing.</title>
        <authorList>
            <person name="Staton M."/>
        </authorList>
    </citation>
    <scope>NUCLEOTIDE SEQUENCE</scope>
    <source>
        <tissue evidence="1">Leaf</tissue>
    </source>
</reference>
<proteinExistence type="predicted"/>
<evidence type="ECO:0000313" key="2">
    <source>
        <dbReference type="Proteomes" id="UP000737018"/>
    </source>
</evidence>
<dbReference type="Proteomes" id="UP000737018">
    <property type="component" value="Unassembled WGS sequence"/>
</dbReference>
<dbReference type="EMBL" id="JRKL02001340">
    <property type="protein sequence ID" value="KAF3964600.1"/>
    <property type="molecule type" value="Genomic_DNA"/>
</dbReference>
<keyword evidence="2" id="KW-1185">Reference proteome</keyword>